<dbReference type="SUPFAM" id="SSF52096">
    <property type="entry name" value="ClpP/crotonase"/>
    <property type="match status" value="1"/>
</dbReference>
<evidence type="ECO:0000256" key="3">
    <source>
        <dbReference type="ARBA" id="ARBA00022801"/>
    </source>
</evidence>
<dbReference type="RefSeq" id="WP_273631695.1">
    <property type="nucleotide sequence ID" value="NZ_CP117167.1"/>
</dbReference>
<evidence type="ECO:0000313" key="9">
    <source>
        <dbReference type="Proteomes" id="UP001216139"/>
    </source>
</evidence>
<keyword evidence="9" id="KW-1185">Reference proteome</keyword>
<keyword evidence="6" id="KW-0732">Signal</keyword>
<dbReference type="PROSITE" id="PS50106">
    <property type="entry name" value="PDZ"/>
    <property type="match status" value="1"/>
</dbReference>
<sequence length="693" mass="76553">MNRLTSVLLLVIFRVSGFAQAVTANVDNVALATQSKLLTQVSTMLAIRHYSPRTINDDFSKAVWERYINRLDAKREFFLQKDIDSLKKYELTIDDEIHGVLPVSFLPCINRIYNREIDLCIQEYAGLLMAAFDFNKEEKPLSAIPDRTFPASDKARIEKSRERLKYQTLQAFVSLQEQQSSAKKGDTLYGRSNAELEDIARKATAKNAMLRLTRLKAMAGEEKQFAVFVSTLVNYMDPHSEYLPPADTRGYQESVSNKFFGTGARMLEKDGFVYINDMEPGSPALKSGQIQIGDIIVAVGQSANGEMVDVGAMPPAEIAKLVRGEKGTAVRLLLRKADGSLKTVLITRGEIIPEDGRVRIALIEDGTKKIGYILLPGFYDDPKDANGPHCARDVAAALKTLVANDIAGVVMDLRNNGGGSFREAVSMIKLFVSSGPVVQTKDRNENAVPVDDPRTSQLYRGPLVVMVNELSASASEIFAAAIQDDHRGVIIGSASTFGKGSSQGAFPIGANTQNGILKITMQKFYRLSGGATQLKGVKADIVLPDIYGYQKLREEDNTDALPWDTVAAAKYVPEKFFELKKIQAMADDRIKEDAVFKALERNINWLTKNRDVDLPLDIASFKLLNNKRQQVAKMNEALLKLQVSKQLEVIIPGIASTGLNVRNQQMLSKISADIYVDQAVKVIADLIKTPILH</sequence>
<protein>
    <submittedName>
        <fullName evidence="8">Carboxy terminal-processing peptidase</fullName>
        <ecNumber evidence="8">3.4.21.102</ecNumber>
    </submittedName>
</protein>
<dbReference type="Pfam" id="PF17820">
    <property type="entry name" value="PDZ_6"/>
    <property type="match status" value="1"/>
</dbReference>
<keyword evidence="4 5" id="KW-0720">Serine protease</keyword>
<evidence type="ECO:0000256" key="6">
    <source>
        <dbReference type="SAM" id="SignalP"/>
    </source>
</evidence>
<evidence type="ECO:0000259" key="7">
    <source>
        <dbReference type="PROSITE" id="PS50106"/>
    </source>
</evidence>
<reference evidence="8 9" key="1">
    <citation type="submission" date="2023-02" db="EMBL/GenBank/DDBJ databases">
        <title>Genome sequence of Mucilaginibacter jinjuensis strain KACC 16571.</title>
        <authorList>
            <person name="Kim S."/>
            <person name="Heo J."/>
            <person name="Kwon S.-W."/>
        </authorList>
    </citation>
    <scope>NUCLEOTIDE SEQUENCE [LARGE SCALE GENOMIC DNA]</scope>
    <source>
        <strain evidence="8 9">KACC 16571</strain>
    </source>
</reference>
<evidence type="ECO:0000256" key="1">
    <source>
        <dbReference type="ARBA" id="ARBA00009179"/>
    </source>
</evidence>
<name>A0ABY7TA73_9SPHI</name>
<accession>A0ABY7TA73</accession>
<dbReference type="Proteomes" id="UP001216139">
    <property type="component" value="Chromosome"/>
</dbReference>
<dbReference type="InterPro" id="IPR041489">
    <property type="entry name" value="PDZ_6"/>
</dbReference>
<evidence type="ECO:0000256" key="2">
    <source>
        <dbReference type="ARBA" id="ARBA00022670"/>
    </source>
</evidence>
<dbReference type="InterPro" id="IPR004447">
    <property type="entry name" value="Peptidase_S41A"/>
</dbReference>
<dbReference type="Gene3D" id="3.90.226.10">
    <property type="entry name" value="2-enoyl-CoA Hydratase, Chain A, domain 1"/>
    <property type="match status" value="1"/>
</dbReference>
<dbReference type="NCBIfam" id="TIGR00225">
    <property type="entry name" value="prc"/>
    <property type="match status" value="1"/>
</dbReference>
<dbReference type="PANTHER" id="PTHR32060:SF22">
    <property type="entry name" value="CARBOXYL-TERMINAL-PROCESSING PEPTIDASE 3, CHLOROPLASTIC"/>
    <property type="match status" value="1"/>
</dbReference>
<dbReference type="InterPro" id="IPR029045">
    <property type="entry name" value="ClpP/crotonase-like_dom_sf"/>
</dbReference>
<dbReference type="SMART" id="SM00228">
    <property type="entry name" value="PDZ"/>
    <property type="match status" value="1"/>
</dbReference>
<feature type="chain" id="PRO_5047116235" evidence="6">
    <location>
        <begin position="22"/>
        <end position="693"/>
    </location>
</feature>
<dbReference type="Pfam" id="PF11818">
    <property type="entry name" value="DUF3340"/>
    <property type="match status" value="1"/>
</dbReference>
<dbReference type="EC" id="3.4.21.102" evidence="8"/>
<dbReference type="SUPFAM" id="SSF50156">
    <property type="entry name" value="PDZ domain-like"/>
    <property type="match status" value="1"/>
</dbReference>
<feature type="signal peptide" evidence="6">
    <location>
        <begin position="1"/>
        <end position="21"/>
    </location>
</feature>
<dbReference type="Gene3D" id="2.30.42.10">
    <property type="match status" value="1"/>
</dbReference>
<comment type="similarity">
    <text evidence="1 5">Belongs to the peptidase S41A family.</text>
</comment>
<proteinExistence type="inferred from homology"/>
<dbReference type="PANTHER" id="PTHR32060">
    <property type="entry name" value="TAIL-SPECIFIC PROTEASE"/>
    <property type="match status" value="1"/>
</dbReference>
<dbReference type="GO" id="GO:0004252">
    <property type="term" value="F:serine-type endopeptidase activity"/>
    <property type="evidence" value="ECO:0007669"/>
    <property type="project" value="UniProtKB-EC"/>
</dbReference>
<dbReference type="InterPro" id="IPR020992">
    <property type="entry name" value="Tail_Prtase_C"/>
</dbReference>
<keyword evidence="2 5" id="KW-0645">Protease</keyword>
<dbReference type="InterPro" id="IPR005151">
    <property type="entry name" value="Tail-specific_protease"/>
</dbReference>
<dbReference type="CDD" id="cd07560">
    <property type="entry name" value="Peptidase_S41_CPP"/>
    <property type="match status" value="1"/>
</dbReference>
<keyword evidence="3 5" id="KW-0378">Hydrolase</keyword>
<evidence type="ECO:0000256" key="5">
    <source>
        <dbReference type="RuleBase" id="RU004404"/>
    </source>
</evidence>
<dbReference type="InterPro" id="IPR036034">
    <property type="entry name" value="PDZ_sf"/>
</dbReference>
<organism evidence="8 9">
    <name type="scientific">Mucilaginibacter jinjuensis</name>
    <dbReference type="NCBI Taxonomy" id="1176721"/>
    <lineage>
        <taxon>Bacteria</taxon>
        <taxon>Pseudomonadati</taxon>
        <taxon>Bacteroidota</taxon>
        <taxon>Sphingobacteriia</taxon>
        <taxon>Sphingobacteriales</taxon>
        <taxon>Sphingobacteriaceae</taxon>
        <taxon>Mucilaginibacter</taxon>
    </lineage>
</organism>
<dbReference type="InterPro" id="IPR040573">
    <property type="entry name" value="TSP_N"/>
</dbReference>
<gene>
    <name evidence="8" type="ORF">PQO05_05605</name>
</gene>
<dbReference type="InterPro" id="IPR001478">
    <property type="entry name" value="PDZ"/>
</dbReference>
<dbReference type="EMBL" id="CP117167">
    <property type="protein sequence ID" value="WCT13409.1"/>
    <property type="molecule type" value="Genomic_DNA"/>
</dbReference>
<dbReference type="Pfam" id="PF03572">
    <property type="entry name" value="Peptidase_S41"/>
    <property type="match status" value="1"/>
</dbReference>
<evidence type="ECO:0000256" key="4">
    <source>
        <dbReference type="ARBA" id="ARBA00022825"/>
    </source>
</evidence>
<dbReference type="SMART" id="SM00245">
    <property type="entry name" value="TSPc"/>
    <property type="match status" value="1"/>
</dbReference>
<feature type="domain" description="PDZ" evidence="7">
    <location>
        <begin position="273"/>
        <end position="337"/>
    </location>
</feature>
<evidence type="ECO:0000313" key="8">
    <source>
        <dbReference type="EMBL" id="WCT13409.1"/>
    </source>
</evidence>
<dbReference type="Pfam" id="PF17804">
    <property type="entry name" value="TSP_NTD"/>
    <property type="match status" value="1"/>
</dbReference>